<evidence type="ECO:0000313" key="3">
    <source>
        <dbReference type="Proteomes" id="UP001600943"/>
    </source>
</evidence>
<keyword evidence="3" id="KW-1185">Reference proteome</keyword>
<dbReference type="InterPro" id="IPR050312">
    <property type="entry name" value="IolE/XylAMocC-like"/>
</dbReference>
<evidence type="ECO:0000313" key="2">
    <source>
        <dbReference type="EMBL" id="GAA6410115.1"/>
    </source>
</evidence>
<gene>
    <name evidence="2" type="ORF">K040078D81_42320</name>
</gene>
<dbReference type="PANTHER" id="PTHR12110:SF21">
    <property type="entry name" value="XYLOSE ISOMERASE-LIKE TIM BARREL DOMAIN-CONTAINING PROTEIN"/>
    <property type="match status" value="1"/>
</dbReference>
<dbReference type="Pfam" id="PF01261">
    <property type="entry name" value="AP_endonuc_2"/>
    <property type="match status" value="1"/>
</dbReference>
<dbReference type="Gene3D" id="3.20.20.150">
    <property type="entry name" value="Divalent-metal-dependent TIM barrel enzymes"/>
    <property type="match status" value="1"/>
</dbReference>
<organism evidence="2 3">
    <name type="scientific">Blautia hominis</name>
    <dbReference type="NCBI Taxonomy" id="2025493"/>
    <lineage>
        <taxon>Bacteria</taxon>
        <taxon>Bacillati</taxon>
        <taxon>Bacillota</taxon>
        <taxon>Clostridia</taxon>
        <taxon>Lachnospirales</taxon>
        <taxon>Lachnospiraceae</taxon>
        <taxon>Blautia</taxon>
    </lineage>
</organism>
<evidence type="ECO:0000259" key="1">
    <source>
        <dbReference type="Pfam" id="PF01261"/>
    </source>
</evidence>
<reference evidence="2 3" key="1">
    <citation type="submission" date="2024-04" db="EMBL/GenBank/DDBJ databases">
        <title>Defined microbial consortia suppress multidrug-resistant proinflammatory Enterobacteriaceae via ecological control.</title>
        <authorList>
            <person name="Furuichi M."/>
            <person name="Kawaguchi T."/>
            <person name="Pust M."/>
            <person name="Yasuma K."/>
            <person name="Plichta D."/>
            <person name="Hasegawa N."/>
            <person name="Ohya T."/>
            <person name="Bhattarai S."/>
            <person name="Sasajima S."/>
            <person name="Aoto Y."/>
            <person name="Tuganbaev T."/>
            <person name="Yaginuma M."/>
            <person name="Ueda M."/>
            <person name="Okahashi N."/>
            <person name="Amafuji K."/>
            <person name="Kiridooshi Y."/>
            <person name="Sugita K."/>
            <person name="Strazar M."/>
            <person name="Skelly A."/>
            <person name="Suda W."/>
            <person name="Hattori M."/>
            <person name="Nakamoto N."/>
            <person name="Caballero S."/>
            <person name="Norman J."/>
            <person name="Olle B."/>
            <person name="Tanoue T."/>
            <person name="Arita M."/>
            <person name="Bucci V."/>
            <person name="Atarashi K."/>
            <person name="Xavier R."/>
            <person name="Honda K."/>
        </authorList>
    </citation>
    <scope>NUCLEOTIDE SEQUENCE [LARGE SCALE GENOMIC DNA]</scope>
    <source>
        <strain evidence="3">k04-0078-D8-1</strain>
    </source>
</reference>
<dbReference type="EMBL" id="BAABYW010000001">
    <property type="protein sequence ID" value="GAA6410115.1"/>
    <property type="molecule type" value="Genomic_DNA"/>
</dbReference>
<dbReference type="InterPro" id="IPR036237">
    <property type="entry name" value="Xyl_isomerase-like_sf"/>
</dbReference>
<accession>A0ABQ0BF80</accession>
<comment type="caution">
    <text evidence="2">The sequence shown here is derived from an EMBL/GenBank/DDBJ whole genome shotgun (WGS) entry which is preliminary data.</text>
</comment>
<protein>
    <recommendedName>
        <fullName evidence="1">Xylose isomerase-like TIM barrel domain-containing protein</fullName>
    </recommendedName>
</protein>
<dbReference type="RefSeq" id="WP_390408313.1">
    <property type="nucleotide sequence ID" value="NZ_BAABYW010000001.1"/>
</dbReference>
<dbReference type="Proteomes" id="UP001600943">
    <property type="component" value="Unassembled WGS sequence"/>
</dbReference>
<dbReference type="InterPro" id="IPR013022">
    <property type="entry name" value="Xyl_isomerase-like_TIM-brl"/>
</dbReference>
<dbReference type="SUPFAM" id="SSF51658">
    <property type="entry name" value="Xylose isomerase-like"/>
    <property type="match status" value="1"/>
</dbReference>
<feature type="domain" description="Xylose isomerase-like TIM barrel" evidence="1">
    <location>
        <begin position="23"/>
        <end position="256"/>
    </location>
</feature>
<dbReference type="PANTHER" id="PTHR12110">
    <property type="entry name" value="HYDROXYPYRUVATE ISOMERASE"/>
    <property type="match status" value="1"/>
</dbReference>
<name>A0ABQ0BF80_9FIRM</name>
<sequence length="280" mass="31746">MYKTLAPDCIGHNAGLEISAPVAKKYGFEGIWFNMERDARMPVKETKMLLEKYGLKAAGFGLPVEYRKEESVFRKDMEKLEEYAAYARECGMHRCITWIIPASDELTYEENFNMHRERLGEAARILKKYHISLGLEFLGPPKLRAGKKYEFIHTLDQMLELCRAIGTGNVGILMDVWHWDMAGQTFDDFAKFPDESWVVCAHIMDAPAGIPREEQVDVVRALPGSTGILRIGEFFEGLKHMGYTGPVLAEPFVEELGKMDFEEAVAVVSSAINKVWPKEA</sequence>
<proteinExistence type="predicted"/>